<evidence type="ECO:0000313" key="3">
    <source>
        <dbReference type="EMBL" id="GAA4762992.1"/>
    </source>
</evidence>
<reference evidence="4" key="1">
    <citation type="journal article" date="2019" name="Int. J. Syst. Evol. Microbiol.">
        <title>The Global Catalogue of Microorganisms (GCM) 10K type strain sequencing project: providing services to taxonomists for standard genome sequencing and annotation.</title>
        <authorList>
            <consortium name="The Broad Institute Genomics Platform"/>
            <consortium name="The Broad Institute Genome Sequencing Center for Infectious Disease"/>
            <person name="Wu L."/>
            <person name="Ma J."/>
        </authorList>
    </citation>
    <scope>NUCLEOTIDE SEQUENCE [LARGE SCALE GENOMIC DNA]</scope>
    <source>
        <strain evidence="4">JCM 18324</strain>
    </source>
</reference>
<dbReference type="SUPFAM" id="SSF53271">
    <property type="entry name" value="PRTase-like"/>
    <property type="match status" value="1"/>
</dbReference>
<organism evidence="3 4">
    <name type="scientific">Streptomyces sanyensis</name>
    <dbReference type="NCBI Taxonomy" id="568869"/>
    <lineage>
        <taxon>Bacteria</taxon>
        <taxon>Bacillati</taxon>
        <taxon>Actinomycetota</taxon>
        <taxon>Actinomycetes</taxon>
        <taxon>Kitasatosporales</taxon>
        <taxon>Streptomycetaceae</taxon>
        <taxon>Streptomyces</taxon>
    </lineage>
</organism>
<evidence type="ECO:0000313" key="4">
    <source>
        <dbReference type="Proteomes" id="UP001501147"/>
    </source>
</evidence>
<dbReference type="Proteomes" id="UP001501147">
    <property type="component" value="Unassembled WGS sequence"/>
</dbReference>
<comment type="caution">
    <text evidence="3">The sequence shown here is derived from an EMBL/GenBank/DDBJ whole genome shotgun (WGS) entry which is preliminary data.</text>
</comment>
<accession>A0ABP8ZQ60</accession>
<dbReference type="GO" id="GO:0016757">
    <property type="term" value="F:glycosyltransferase activity"/>
    <property type="evidence" value="ECO:0007669"/>
    <property type="project" value="UniProtKB-KW"/>
</dbReference>
<dbReference type="InterPro" id="IPR026555">
    <property type="entry name" value="NSL3/Tex30"/>
</dbReference>
<dbReference type="PANTHER" id="PTHR13136:SF11">
    <property type="entry name" value="TESTIS-EXPRESSED PROTEIN 30"/>
    <property type="match status" value="1"/>
</dbReference>
<evidence type="ECO:0000256" key="1">
    <source>
        <dbReference type="SAM" id="MobiDB-lite"/>
    </source>
</evidence>
<dbReference type="PANTHER" id="PTHR13136">
    <property type="entry name" value="TESTIS DEVELOPMENT PROTEIN PRTD"/>
    <property type="match status" value="1"/>
</dbReference>
<proteinExistence type="predicted"/>
<feature type="region of interest" description="Disordered" evidence="1">
    <location>
        <begin position="237"/>
        <end position="256"/>
    </location>
</feature>
<keyword evidence="4" id="KW-1185">Reference proteome</keyword>
<keyword evidence="3" id="KW-0808">Transferase</keyword>
<feature type="domain" description="Phosphoribosyltransferase" evidence="2">
    <location>
        <begin position="43"/>
        <end position="191"/>
    </location>
</feature>
<dbReference type="CDD" id="cd06223">
    <property type="entry name" value="PRTases_typeI"/>
    <property type="match status" value="1"/>
</dbReference>
<gene>
    <name evidence="3" type="ORF">GCM10023329_05740</name>
</gene>
<dbReference type="Gene3D" id="3.40.50.1820">
    <property type="entry name" value="alpha/beta hydrolase"/>
    <property type="match status" value="1"/>
</dbReference>
<dbReference type="InterPro" id="IPR029057">
    <property type="entry name" value="PRTase-like"/>
</dbReference>
<keyword evidence="3" id="KW-0328">Glycosyltransferase</keyword>
<dbReference type="Gene3D" id="3.40.50.2020">
    <property type="match status" value="1"/>
</dbReference>
<sequence length="472" mass="49522">MRRDGVPRIRRTGTPPRGRPVAEAGSADVFFRDRREAGERLATRVAHLRGSDVVVLGLPRGGVPVAEEVARALGAPLDVCLVRKLGAPYQPELAMGALGEGGVRLVNEEVLRAAGVTPEQLAAAEARERAVLEGRARRYRGARRPVPLDGRTVLVVDDGVATGATARAACRIARARGAARVVLAVPVAPHDWAARLGSDADELVCLHAPRGFHAVGQYYADFSQTDDDEVVACLEESTPRPVTDRPAGARPAGPVDRDVQVQAGPLVLPGRLTVPGDARGVVAFAHGSGSSRHSPRNRQVASGLNRAGLGTLLFDLLAPEEERERANVFDTELLAGRLTGATEWLRGQPEAQGLPVGYFGASTGAAAALRAAAGPDAGIAAVVSRGGRPDAAGPRLPEVSAPTLLVVGGRDRMVLDLNREAQARLRCESELVVVPGATHLFEEPGALEAVTELAVRWFTDHMAPAARVPAGP</sequence>
<dbReference type="EMBL" id="BAABJV010000001">
    <property type="protein sequence ID" value="GAA4762992.1"/>
    <property type="molecule type" value="Genomic_DNA"/>
</dbReference>
<dbReference type="Pfam" id="PF00156">
    <property type="entry name" value="Pribosyltran"/>
    <property type="match status" value="1"/>
</dbReference>
<evidence type="ECO:0000259" key="2">
    <source>
        <dbReference type="Pfam" id="PF00156"/>
    </source>
</evidence>
<protein>
    <submittedName>
        <fullName evidence="3">Phosphoribosyltransferase family protein</fullName>
    </submittedName>
</protein>
<name>A0ABP8ZQ60_9ACTN</name>
<dbReference type="InterPro" id="IPR029058">
    <property type="entry name" value="AB_hydrolase_fold"/>
</dbReference>
<dbReference type="InterPro" id="IPR000836">
    <property type="entry name" value="PRTase_dom"/>
</dbReference>
<dbReference type="SUPFAM" id="SSF53474">
    <property type="entry name" value="alpha/beta-Hydrolases"/>
    <property type="match status" value="1"/>
</dbReference>
<feature type="region of interest" description="Disordered" evidence="1">
    <location>
        <begin position="1"/>
        <end position="23"/>
    </location>
</feature>
<dbReference type="Gene3D" id="3.30.1310.20">
    <property type="entry name" value="PRTase-like"/>
    <property type="match status" value="1"/>
</dbReference>